<dbReference type="EMBL" id="JAFBEH010000013">
    <property type="protein sequence ID" value="MBM7642510.1"/>
    <property type="molecule type" value="Genomic_DNA"/>
</dbReference>
<dbReference type="InterPro" id="IPR032703">
    <property type="entry name" value="CppA_C"/>
</dbReference>
<comment type="caution">
    <text evidence="3">The sequence shown here is derived from an EMBL/GenBank/DDBJ whole genome shotgun (WGS) entry which is preliminary data.</text>
</comment>
<keyword evidence="4" id="KW-1185">Reference proteome</keyword>
<proteinExistence type="predicted"/>
<evidence type="ECO:0000259" key="1">
    <source>
        <dbReference type="Pfam" id="PF14506"/>
    </source>
</evidence>
<reference evidence="3 4" key="1">
    <citation type="submission" date="2021-01" db="EMBL/GenBank/DDBJ databases">
        <title>Genomic Encyclopedia of Type Strains, Phase IV (KMG-IV): sequencing the most valuable type-strain genomes for metagenomic binning, comparative biology and taxonomic classification.</title>
        <authorList>
            <person name="Goeker M."/>
        </authorList>
    </citation>
    <scope>NUCLEOTIDE SEQUENCE [LARGE SCALE GENOMIC DNA]</scope>
    <source>
        <strain evidence="3 4">DSM 27382</strain>
    </source>
</reference>
<dbReference type="Pfam" id="PF14506">
    <property type="entry name" value="CppA_N"/>
    <property type="match status" value="1"/>
</dbReference>
<feature type="domain" description="CppA N-terminal" evidence="1">
    <location>
        <begin position="9"/>
        <end position="130"/>
    </location>
</feature>
<dbReference type="Pfam" id="PF14507">
    <property type="entry name" value="CppA_C"/>
    <property type="match status" value="1"/>
</dbReference>
<dbReference type="Proteomes" id="UP000697472">
    <property type="component" value="Unassembled WGS sequence"/>
</dbReference>
<evidence type="ECO:0000259" key="2">
    <source>
        <dbReference type="Pfam" id="PF14507"/>
    </source>
</evidence>
<dbReference type="InterPro" id="IPR029068">
    <property type="entry name" value="Glyas_Bleomycin-R_OHBP_Dase"/>
</dbReference>
<dbReference type="Gene3D" id="3.10.180.40">
    <property type="entry name" value="C3-degrading proteinase like domains"/>
    <property type="match status" value="1"/>
</dbReference>
<protein>
    <submittedName>
        <fullName evidence="3">Catechol 2,3-dioxygenase-like lactoylglutathione lyase family enzyme</fullName>
    </submittedName>
</protein>
<name>A0ABS2PSI4_9STRE</name>
<evidence type="ECO:0000313" key="3">
    <source>
        <dbReference type="EMBL" id="MBM7642510.1"/>
    </source>
</evidence>
<dbReference type="SUPFAM" id="SSF54593">
    <property type="entry name" value="Glyoxalase/Bleomycin resistance protein/Dihydroxybiphenyl dioxygenase"/>
    <property type="match status" value="1"/>
</dbReference>
<sequence length="249" mass="28351">MSIFENVYFNTPLIRVNNRDLNIQFYQENLGMRLTYEENAIAIMTGWENRERQFIIEESPSMRTRAVADGVKKLARVRLKTDAASIESLLARGVDATAIFKGKNGYAFEVKSPEDDLFLLHAEDDISCLEVTEEADFTAVEGFEGLADFQFDGFELNVPSQETADFYQELVADGLPLTISFTQREGADLTVEPNVTWDLEIFEFKLDESADMAAIKAYFDAKGLDVYMDKKETILVLSDPSKIEIWFRK</sequence>
<dbReference type="Gene3D" id="3.10.180.10">
    <property type="entry name" value="2,3-Dihydroxybiphenyl 1,2-Dioxygenase, domain 1"/>
    <property type="match status" value="1"/>
</dbReference>
<feature type="domain" description="CppA C-terminal" evidence="2">
    <location>
        <begin position="146"/>
        <end position="247"/>
    </location>
</feature>
<gene>
    <name evidence="3" type="ORF">JOC28_000807</name>
</gene>
<organism evidence="3 4">
    <name type="scientific">Streptococcus loxodontisalivarius</name>
    <dbReference type="NCBI Taxonomy" id="1349415"/>
    <lineage>
        <taxon>Bacteria</taxon>
        <taxon>Bacillati</taxon>
        <taxon>Bacillota</taxon>
        <taxon>Bacilli</taxon>
        <taxon>Lactobacillales</taxon>
        <taxon>Streptococcaceae</taxon>
        <taxon>Streptococcus</taxon>
    </lineage>
</organism>
<dbReference type="InterPro" id="IPR032702">
    <property type="entry name" value="CppA_N"/>
</dbReference>
<accession>A0ABS2PSI4</accession>
<evidence type="ECO:0000313" key="4">
    <source>
        <dbReference type="Proteomes" id="UP000697472"/>
    </source>
</evidence>
<dbReference type="RefSeq" id="WP_205009355.1">
    <property type="nucleotide sequence ID" value="NZ_JAFBEH010000013.1"/>
</dbReference>